<accession>A0A0F7PDE2</accession>
<evidence type="ECO:0000313" key="7">
    <source>
        <dbReference type="Proteomes" id="UP000069906"/>
    </source>
</evidence>
<proteinExistence type="predicted"/>
<dbReference type="GeneID" id="26011046"/>
<sequence>MDARDMMTRDVETVQSDEEVSDVLTKLSRRDFTGFPVVDDEGKLVGVVTQRDLVDIFQPSERTLWIPVGFPPFLEPVEYAVDISWNDLDVNLDLLRNASKPIREVMTEDVVTVDPEDSLDTVLELLGDPDLDINRVPVVTDGYVEGIITRQDVLRTLSEERADQ</sequence>
<dbReference type="Pfam" id="PF00571">
    <property type="entry name" value="CBS"/>
    <property type="match status" value="2"/>
</dbReference>
<evidence type="ECO:0000256" key="2">
    <source>
        <dbReference type="PROSITE-ProRule" id="PRU00703"/>
    </source>
</evidence>
<dbReference type="EMBL" id="CP011564">
    <property type="protein sequence ID" value="ALG82594.1"/>
    <property type="molecule type" value="Genomic_DNA"/>
</dbReference>
<protein>
    <submittedName>
        <fullName evidence="4">Inosine-5'-monophosphate dehydrogenase</fullName>
        <ecNumber evidence="4">1.1.1.205</ecNumber>
    </submittedName>
</protein>
<dbReference type="PROSITE" id="PS51371">
    <property type="entry name" value="CBS"/>
    <property type="match status" value="2"/>
</dbReference>
<dbReference type="RefSeq" id="WP_050048878.1">
    <property type="nucleotide sequence ID" value="NZ_CP008874.1"/>
</dbReference>
<evidence type="ECO:0000313" key="6">
    <source>
        <dbReference type="Proteomes" id="UP000060390"/>
    </source>
</evidence>
<dbReference type="KEGG" id="hsf:HLASA_1712"/>
<dbReference type="InterPro" id="IPR000644">
    <property type="entry name" value="CBS_dom"/>
</dbReference>
<reference evidence="5 6" key="3">
    <citation type="journal article" date="2016" name="Stand. Genomic Sci.">
        <title>Complete genome sequence of 'Halanaeroarchaeum sulfurireducens' M27-SA2, a sulfur-reducing and acetate-oxidizing haloarchaeon from the deep-sea hypersaline anoxic lake Medee.</title>
        <authorList>
            <person name="Messina E."/>
            <person name="Sorokin D.Y."/>
            <person name="Kublanov I.V."/>
            <person name="Toshchakov S."/>
            <person name="Lopatina A."/>
            <person name="Arcadi E."/>
            <person name="Smedile F."/>
            <person name="La Spada G."/>
            <person name="La Cono V."/>
            <person name="Yakimov M.M."/>
        </authorList>
    </citation>
    <scope>NUCLEOTIDE SEQUENCE [LARGE SCALE GENOMIC DNA]</scope>
    <source>
        <strain evidence="5 6">M27-SA2</strain>
    </source>
</reference>
<reference evidence="4 7" key="1">
    <citation type="journal article" date="2015" name="ISME J.">
        <title>Elemental sulfur and acetate can support life of a novel strictly anaerobic haloarchaeon.</title>
        <authorList>
            <person name="Sorokin D.Y."/>
            <person name="Kublanov I.V."/>
            <person name="Gavrilov S.N."/>
            <person name="Rojo D."/>
            <person name="Roman P."/>
            <person name="Golyshin P.N."/>
            <person name="Slepak V.Z."/>
            <person name="Smedile F."/>
            <person name="Ferrer M."/>
            <person name="Messina E."/>
            <person name="La Cono V."/>
            <person name="Yakimov M.M."/>
        </authorList>
    </citation>
    <scope>NUCLEOTIDE SEQUENCE [LARGE SCALE GENOMIC DNA]</scope>
    <source>
        <strain evidence="4 7">HSR2</strain>
    </source>
</reference>
<keyword evidence="1 2" id="KW-0129">CBS domain</keyword>
<dbReference type="EMBL" id="CP008874">
    <property type="protein sequence ID" value="AKH98200.1"/>
    <property type="molecule type" value="Genomic_DNA"/>
</dbReference>
<feature type="domain" description="CBS" evidence="3">
    <location>
        <begin position="106"/>
        <end position="164"/>
    </location>
</feature>
<evidence type="ECO:0000259" key="3">
    <source>
        <dbReference type="PROSITE" id="PS51371"/>
    </source>
</evidence>
<dbReference type="InterPro" id="IPR046342">
    <property type="entry name" value="CBS_dom_sf"/>
</dbReference>
<evidence type="ECO:0000313" key="5">
    <source>
        <dbReference type="EMBL" id="ALG82594.1"/>
    </source>
</evidence>
<dbReference type="PATRIC" id="fig|1604004.4.peg.1804"/>
<name>A0A0F7PDE2_9EURY</name>
<evidence type="ECO:0000313" key="4">
    <source>
        <dbReference type="EMBL" id="AKH98200.1"/>
    </source>
</evidence>
<dbReference type="InterPro" id="IPR051257">
    <property type="entry name" value="Diverse_CBS-Domain"/>
</dbReference>
<dbReference type="OrthoDB" id="43333at2157"/>
<dbReference type="Proteomes" id="UP000060390">
    <property type="component" value="Chromosome"/>
</dbReference>
<evidence type="ECO:0000256" key="1">
    <source>
        <dbReference type="ARBA" id="ARBA00023122"/>
    </source>
</evidence>
<dbReference type="PANTHER" id="PTHR43080:SF2">
    <property type="entry name" value="CBS DOMAIN-CONTAINING PROTEIN"/>
    <property type="match status" value="1"/>
</dbReference>
<dbReference type="AlphaFoldDB" id="A0A0F7PDE2"/>
<keyword evidence="4" id="KW-0560">Oxidoreductase</keyword>
<gene>
    <name evidence="5" type="ORF">HLASA_1712</name>
    <name evidence="4" type="ORF">HLASF_1725</name>
</gene>
<dbReference type="GO" id="GO:0003938">
    <property type="term" value="F:IMP dehydrogenase activity"/>
    <property type="evidence" value="ECO:0007669"/>
    <property type="project" value="UniProtKB-EC"/>
</dbReference>
<dbReference type="KEGG" id="hsu:HLASF_1725"/>
<dbReference type="SMART" id="SM00116">
    <property type="entry name" value="CBS"/>
    <property type="match status" value="2"/>
</dbReference>
<dbReference type="PANTHER" id="PTHR43080">
    <property type="entry name" value="CBS DOMAIN-CONTAINING PROTEIN CBSX3, MITOCHONDRIAL"/>
    <property type="match status" value="1"/>
</dbReference>
<dbReference type="EC" id="1.1.1.205" evidence="4"/>
<dbReference type="Gene3D" id="3.10.580.10">
    <property type="entry name" value="CBS-domain"/>
    <property type="match status" value="1"/>
</dbReference>
<reference evidence="6" key="2">
    <citation type="submission" date="2015-05" db="EMBL/GenBank/DDBJ databases">
        <title>Complete genome sequence of Halanaeroarchaeum sulfurireducens type strain M27-SA2, a sulfate-reducer haloarchaeon from marine anoxic lake Medee.</title>
        <authorList>
            <person name="Messina E."/>
            <person name="Kublanov I.V."/>
            <person name="Toshchakov S."/>
            <person name="Arcadi E."/>
            <person name="La Spada G."/>
            <person name="La Cono V."/>
            <person name="Yakimov M.M."/>
        </authorList>
    </citation>
    <scope>NUCLEOTIDE SEQUENCE [LARGE SCALE GENOMIC DNA]</scope>
    <source>
        <strain evidence="6">M27-SA2</strain>
    </source>
</reference>
<keyword evidence="7" id="KW-1185">Reference proteome</keyword>
<dbReference type="STRING" id="1604004.HLASA_1712"/>
<dbReference type="SUPFAM" id="SSF54631">
    <property type="entry name" value="CBS-domain pair"/>
    <property type="match status" value="1"/>
</dbReference>
<dbReference type="Proteomes" id="UP000069906">
    <property type="component" value="Chromosome"/>
</dbReference>
<dbReference type="HOGENOM" id="CLU_040681_9_0_2"/>
<organism evidence="4 7">
    <name type="scientific">Halanaeroarchaeum sulfurireducens</name>
    <dbReference type="NCBI Taxonomy" id="1604004"/>
    <lineage>
        <taxon>Archaea</taxon>
        <taxon>Methanobacteriati</taxon>
        <taxon>Methanobacteriota</taxon>
        <taxon>Stenosarchaea group</taxon>
        <taxon>Halobacteria</taxon>
        <taxon>Halobacteriales</taxon>
        <taxon>Halobacteriaceae</taxon>
        <taxon>Halanaeroarchaeum</taxon>
    </lineage>
</organism>
<feature type="domain" description="CBS" evidence="3">
    <location>
        <begin position="7"/>
        <end position="64"/>
    </location>
</feature>